<dbReference type="Gene3D" id="1.20.5.3310">
    <property type="match status" value="1"/>
</dbReference>
<keyword evidence="4" id="KW-0653">Protein transport</keyword>
<evidence type="ECO:0000256" key="10">
    <source>
        <dbReference type="SAM" id="Phobius"/>
    </source>
</evidence>
<dbReference type="InterPro" id="IPR003369">
    <property type="entry name" value="TatA/B/E"/>
</dbReference>
<sequence length="139" mass="14595">MAASSSFTVAAPLGSNPSAKFTSLSSSTSVFFSKNVNNRAGLGLGLSLDRPSRPQKRGFSCNCIFGLGVPEIVVIVGVSALVFGPKALPEVGRGIGKTIKGFQQAAKEFETELRKDVEASEEASDEKLETAKEGQKQEA</sequence>
<evidence type="ECO:0000256" key="2">
    <source>
        <dbReference type="ARBA" id="ARBA00022448"/>
    </source>
</evidence>
<keyword evidence="2" id="KW-0813">Transport</keyword>
<proteinExistence type="inferred from homology"/>
<dbReference type="HAMAP" id="MF_00236">
    <property type="entry name" value="TatA_E"/>
    <property type="match status" value="1"/>
</dbReference>
<dbReference type="PANTHER" id="PTHR33162">
    <property type="entry name" value="SEC-INDEPENDENT PROTEIN TRANSLOCASE PROTEIN TATA, CHLOROPLASTIC"/>
    <property type="match status" value="1"/>
</dbReference>
<keyword evidence="7 10" id="KW-0472">Membrane</keyword>
<dbReference type="InterPro" id="IPR006312">
    <property type="entry name" value="TatA/E"/>
</dbReference>
<keyword evidence="5 10" id="KW-1133">Transmembrane helix</keyword>
<dbReference type="GO" id="GO:0043953">
    <property type="term" value="P:protein transport by the Tat complex"/>
    <property type="evidence" value="ECO:0007669"/>
    <property type="project" value="InterPro"/>
</dbReference>
<evidence type="ECO:0000256" key="7">
    <source>
        <dbReference type="ARBA" id="ARBA00023136"/>
    </source>
</evidence>
<dbReference type="GO" id="GO:0006886">
    <property type="term" value="P:intracellular protein transport"/>
    <property type="evidence" value="ECO:0007669"/>
    <property type="project" value="UniProtKB-ARBA"/>
</dbReference>
<dbReference type="OrthoDB" id="1923722at2759"/>
<dbReference type="PANTHER" id="PTHR33162:SF1">
    <property type="entry name" value="SEC-INDEPENDENT PROTEIN TRANSLOCASE PROTEIN TATA, CHLOROPLASTIC"/>
    <property type="match status" value="1"/>
</dbReference>
<evidence type="ECO:0000313" key="11">
    <source>
        <dbReference type="EMBL" id="KAG6390983.1"/>
    </source>
</evidence>
<evidence type="ECO:0000256" key="8">
    <source>
        <dbReference type="ARBA" id="ARBA00025340"/>
    </source>
</evidence>
<evidence type="ECO:0008006" key="13">
    <source>
        <dbReference type="Google" id="ProtNLM"/>
    </source>
</evidence>
<dbReference type="NCBIfam" id="TIGR01411">
    <property type="entry name" value="tatAE"/>
    <property type="match status" value="1"/>
</dbReference>
<evidence type="ECO:0000256" key="5">
    <source>
        <dbReference type="ARBA" id="ARBA00022989"/>
    </source>
</evidence>
<evidence type="ECO:0000256" key="3">
    <source>
        <dbReference type="ARBA" id="ARBA00022692"/>
    </source>
</evidence>
<protein>
    <recommendedName>
        <fullName evidence="13">Sec-independent protein translocase protein TatA</fullName>
    </recommendedName>
</protein>
<keyword evidence="6" id="KW-0811">Translocation</keyword>
<dbReference type="PRINTS" id="PR01506">
    <property type="entry name" value="TATBPROTEIN"/>
</dbReference>
<dbReference type="Pfam" id="PF02416">
    <property type="entry name" value="TatA_B_E"/>
    <property type="match status" value="1"/>
</dbReference>
<accession>A0A8X8W9V9</accession>
<dbReference type="Proteomes" id="UP000298416">
    <property type="component" value="Unassembled WGS sequence"/>
</dbReference>
<keyword evidence="12" id="KW-1185">Reference proteome</keyword>
<reference evidence="11" key="2">
    <citation type="submission" date="2020-08" db="EMBL/GenBank/DDBJ databases">
        <title>Plant Genome Project.</title>
        <authorList>
            <person name="Zhang R.-G."/>
        </authorList>
    </citation>
    <scope>NUCLEOTIDE SEQUENCE</scope>
    <source>
        <strain evidence="11">Huo1</strain>
        <tissue evidence="11">Leaf</tissue>
    </source>
</reference>
<feature type="transmembrane region" description="Helical" evidence="10">
    <location>
        <begin position="59"/>
        <end position="83"/>
    </location>
</feature>
<comment type="function">
    <text evidence="8">Part of the twin-arginine translocation (Tat) system that transports large folded proteins containing a characteristic twin-arginine motif in their signal peptide across the thylakoid membrane. Involved in delta pH-dependent protein transport required for chloroplast development, especially thylakoid membrane formation. TATC and TATB mediate precursor recognition, whereas TATA facilitates translocation.</text>
</comment>
<evidence type="ECO:0000256" key="9">
    <source>
        <dbReference type="SAM" id="MobiDB-lite"/>
    </source>
</evidence>
<dbReference type="EMBL" id="PNBA02000019">
    <property type="protein sequence ID" value="KAG6390983.1"/>
    <property type="molecule type" value="Genomic_DNA"/>
</dbReference>
<feature type="compositionally biased region" description="Basic and acidic residues" evidence="9">
    <location>
        <begin position="125"/>
        <end position="139"/>
    </location>
</feature>
<evidence type="ECO:0000256" key="4">
    <source>
        <dbReference type="ARBA" id="ARBA00022927"/>
    </source>
</evidence>
<comment type="caution">
    <text evidence="11">The sequence shown here is derived from an EMBL/GenBank/DDBJ whole genome shotgun (WGS) entry which is preliminary data.</text>
</comment>
<gene>
    <name evidence="11" type="ORF">SASPL_148729</name>
</gene>
<evidence type="ECO:0000256" key="6">
    <source>
        <dbReference type="ARBA" id="ARBA00023010"/>
    </source>
</evidence>
<evidence type="ECO:0000256" key="1">
    <source>
        <dbReference type="ARBA" id="ARBA00004581"/>
    </source>
</evidence>
<reference evidence="11" key="1">
    <citation type="submission" date="2018-01" db="EMBL/GenBank/DDBJ databases">
        <authorList>
            <person name="Mao J.F."/>
        </authorList>
    </citation>
    <scope>NUCLEOTIDE SEQUENCE</scope>
    <source>
        <strain evidence="11">Huo1</strain>
        <tissue evidence="11">Leaf</tissue>
    </source>
</reference>
<name>A0A8X8W9V9_SALSN</name>
<comment type="subcellular location">
    <subcellularLocation>
        <location evidence="1">Plastid</location>
        <location evidence="1">Chloroplast thylakoid membrane</location>
        <topology evidence="1">Single-pass membrane protein</topology>
    </subcellularLocation>
</comment>
<organism evidence="11">
    <name type="scientific">Salvia splendens</name>
    <name type="common">Scarlet sage</name>
    <dbReference type="NCBI Taxonomy" id="180675"/>
    <lineage>
        <taxon>Eukaryota</taxon>
        <taxon>Viridiplantae</taxon>
        <taxon>Streptophyta</taxon>
        <taxon>Embryophyta</taxon>
        <taxon>Tracheophyta</taxon>
        <taxon>Spermatophyta</taxon>
        <taxon>Magnoliopsida</taxon>
        <taxon>eudicotyledons</taxon>
        <taxon>Gunneridae</taxon>
        <taxon>Pentapetalae</taxon>
        <taxon>asterids</taxon>
        <taxon>lamiids</taxon>
        <taxon>Lamiales</taxon>
        <taxon>Lamiaceae</taxon>
        <taxon>Nepetoideae</taxon>
        <taxon>Mentheae</taxon>
        <taxon>Salviinae</taxon>
        <taxon>Salvia</taxon>
        <taxon>Salvia subgen. Calosphace</taxon>
        <taxon>core Calosphace</taxon>
    </lineage>
</organism>
<dbReference type="GO" id="GO:0009535">
    <property type="term" value="C:chloroplast thylakoid membrane"/>
    <property type="evidence" value="ECO:0007669"/>
    <property type="project" value="UniProtKB-SubCell"/>
</dbReference>
<dbReference type="NCBIfam" id="NF011429">
    <property type="entry name" value="PRK14857.1"/>
    <property type="match status" value="1"/>
</dbReference>
<feature type="region of interest" description="Disordered" evidence="9">
    <location>
        <begin position="113"/>
        <end position="139"/>
    </location>
</feature>
<evidence type="ECO:0000313" key="12">
    <source>
        <dbReference type="Proteomes" id="UP000298416"/>
    </source>
</evidence>
<keyword evidence="3 10" id="KW-0812">Transmembrane</keyword>
<dbReference type="AlphaFoldDB" id="A0A8X8W9V9"/>